<dbReference type="Proteomes" id="UP000224854">
    <property type="component" value="Unassembled WGS sequence"/>
</dbReference>
<evidence type="ECO:0000256" key="5">
    <source>
        <dbReference type="SAM" id="MobiDB-lite"/>
    </source>
</evidence>
<evidence type="ECO:0000256" key="2">
    <source>
        <dbReference type="ARBA" id="ARBA00022630"/>
    </source>
</evidence>
<dbReference type="PANTHER" id="PTHR43004:SF20">
    <property type="entry name" value="2-MONOOXYGENASE, PUTATIVE (AFU_ORTHOLOGUE AFUA_1G13660)-RELATED"/>
    <property type="match status" value="1"/>
</dbReference>
<evidence type="ECO:0008006" key="10">
    <source>
        <dbReference type="Google" id="ProtNLM"/>
    </source>
</evidence>
<evidence type="ECO:0000313" key="8">
    <source>
        <dbReference type="EMBL" id="PHH79635.1"/>
    </source>
</evidence>
<evidence type="ECO:0000256" key="4">
    <source>
        <dbReference type="ARBA" id="ARBA00023002"/>
    </source>
</evidence>
<reference evidence="8 9" key="1">
    <citation type="submission" date="2017-06" db="EMBL/GenBank/DDBJ databases">
        <title>Ant-infecting Ophiocordyceps genomes reveal a high diversity of potential behavioral manipulation genes and a possible major role for enterotoxins.</title>
        <authorList>
            <person name="De Bekker C."/>
            <person name="Evans H.C."/>
            <person name="Brachmann A."/>
            <person name="Hughes D.P."/>
        </authorList>
    </citation>
    <scope>NUCLEOTIDE SEQUENCE [LARGE SCALE GENOMIC DNA]</scope>
    <source>
        <strain evidence="8 9">1348a</strain>
    </source>
</reference>
<evidence type="ECO:0000256" key="3">
    <source>
        <dbReference type="ARBA" id="ARBA00022827"/>
    </source>
</evidence>
<keyword evidence="3" id="KW-0274">FAD</keyword>
<dbReference type="Gene3D" id="3.50.50.60">
    <property type="entry name" value="FAD/NAD(P)-binding domain"/>
    <property type="match status" value="1"/>
</dbReference>
<dbReference type="CDD" id="cd02979">
    <property type="entry name" value="PHOX_C"/>
    <property type="match status" value="1"/>
</dbReference>
<name>A0A2C5ZCM3_9HYPO</name>
<evidence type="ECO:0000256" key="1">
    <source>
        <dbReference type="ARBA" id="ARBA00007801"/>
    </source>
</evidence>
<protein>
    <recommendedName>
        <fullName evidence="10">FAD-binding domain-containing protein</fullName>
    </recommendedName>
</protein>
<comment type="caution">
    <text evidence="8">The sequence shown here is derived from an EMBL/GenBank/DDBJ whole genome shotgun (WGS) entry which is preliminary data.</text>
</comment>
<dbReference type="InterPro" id="IPR050641">
    <property type="entry name" value="RIFMO-like"/>
</dbReference>
<evidence type="ECO:0000259" key="7">
    <source>
        <dbReference type="Pfam" id="PF07976"/>
    </source>
</evidence>
<dbReference type="EMBL" id="NJEU01000179">
    <property type="protein sequence ID" value="PHH79635.1"/>
    <property type="molecule type" value="Genomic_DNA"/>
</dbReference>
<dbReference type="InterPro" id="IPR036249">
    <property type="entry name" value="Thioredoxin-like_sf"/>
</dbReference>
<dbReference type="OrthoDB" id="1716816at2759"/>
<gene>
    <name evidence="8" type="ORF">CDD82_2248</name>
</gene>
<dbReference type="InterPro" id="IPR036188">
    <property type="entry name" value="FAD/NAD-bd_sf"/>
</dbReference>
<sequence length="678" mass="75807">MATHSEVDVVIIGAGPSGLMLALWMAKLGVKTRVIDKRSHKVFSGQADGLQVRTLEILDSFGIGPQVWNEANHLIEICYWSADEQDKTRIRRDARAPDTMVGLSRFTQSVLHQGRIESYLLNAIRESECQPDHGQVKIDRGVLPTGLRIDQALAVSTDDDAHPIEVTLRHLSQDESLVPQRLSDQPDGLHRSNLGDDDTPNLLGRSAERQGVEETVRAKYLVGCDGAHSWTRKTLGSGFEMVGESTDAIWGVVDIVPITDFPDIRNRCIITSASAGTVMVIPREHRIVRLYVELAIVPETSTGRVDRSALTPQLILQAARDILHPYKLDYHYLDWWTAYQIGQRCGQRFSKLDRIFLAGDAVHTHSPKAGQGMNTSMQDTYNLGWKLGLVCKNVLQRRVLSTYELERRQVAQQLIAFDQKFSRLFVRQTCEGNRHHDELQDEVEASQMFVTGVGICYPPSELVWPDDSVDSKGNKKGSKQALATGCRAGTRLASHRVLNQADGRPWELHCLMPSDGRFRIFVFGGNVTPQGPQLALVNQLGQWLHTELLGRYRQTNVVGGHRTTPGWTKFSAQQALSLIDVVLVHAASRDDVALDDLHPVYHPFDAKLGWDYNKTFVDGASYHEGYDKAYAKYGIDQQRGAMIVVRPDGHVGLVSSLDDEGRHKVGHWFDGVLRRVDE</sequence>
<dbReference type="SUPFAM" id="SSF54373">
    <property type="entry name" value="FAD-linked reductases, C-terminal domain"/>
    <property type="match status" value="1"/>
</dbReference>
<comment type="similarity">
    <text evidence="1">Belongs to the PheA/TfdB FAD monooxygenase family.</text>
</comment>
<keyword evidence="9" id="KW-1185">Reference proteome</keyword>
<dbReference type="PANTHER" id="PTHR43004">
    <property type="entry name" value="TRK SYSTEM POTASSIUM UPTAKE PROTEIN"/>
    <property type="match status" value="1"/>
</dbReference>
<feature type="domain" description="FAD-binding" evidence="6">
    <location>
        <begin position="207"/>
        <end position="417"/>
    </location>
</feature>
<feature type="domain" description="Phenol hydroxylase-like C-terminal dimerisation" evidence="7">
    <location>
        <begin position="457"/>
        <end position="674"/>
    </location>
</feature>
<organism evidence="8 9">
    <name type="scientific">Ophiocordyceps australis</name>
    <dbReference type="NCBI Taxonomy" id="1399860"/>
    <lineage>
        <taxon>Eukaryota</taxon>
        <taxon>Fungi</taxon>
        <taxon>Dikarya</taxon>
        <taxon>Ascomycota</taxon>
        <taxon>Pezizomycotina</taxon>
        <taxon>Sordariomycetes</taxon>
        <taxon>Hypocreomycetidae</taxon>
        <taxon>Hypocreales</taxon>
        <taxon>Ophiocordycipitaceae</taxon>
        <taxon>Ophiocordyceps</taxon>
    </lineage>
</organism>
<feature type="domain" description="FAD-binding" evidence="6">
    <location>
        <begin position="6"/>
        <end position="133"/>
    </location>
</feature>
<evidence type="ECO:0000259" key="6">
    <source>
        <dbReference type="Pfam" id="PF01494"/>
    </source>
</evidence>
<dbReference type="InterPro" id="IPR002938">
    <property type="entry name" value="FAD-bd"/>
</dbReference>
<accession>A0A2C5ZCM3</accession>
<dbReference type="InterPro" id="IPR038220">
    <property type="entry name" value="PHOX_C_sf"/>
</dbReference>
<dbReference type="Pfam" id="PF01494">
    <property type="entry name" value="FAD_binding_3"/>
    <property type="match status" value="2"/>
</dbReference>
<proteinExistence type="inferred from homology"/>
<dbReference type="SUPFAM" id="SSF51905">
    <property type="entry name" value="FAD/NAD(P)-binding domain"/>
    <property type="match status" value="1"/>
</dbReference>
<dbReference type="InterPro" id="IPR012941">
    <property type="entry name" value="Phe_hydrox_C_dim_dom"/>
</dbReference>
<keyword evidence="4" id="KW-0560">Oxidoreductase</keyword>
<dbReference type="Pfam" id="PF07976">
    <property type="entry name" value="Phe_hydrox_dim"/>
    <property type="match status" value="1"/>
</dbReference>
<dbReference type="AlphaFoldDB" id="A0A2C5ZCM3"/>
<keyword evidence="2" id="KW-0285">Flavoprotein</keyword>
<dbReference type="SUPFAM" id="SSF52833">
    <property type="entry name" value="Thioredoxin-like"/>
    <property type="match status" value="1"/>
</dbReference>
<dbReference type="GO" id="GO:0016709">
    <property type="term" value="F:oxidoreductase activity, acting on paired donors, with incorporation or reduction of molecular oxygen, NAD(P)H as one donor, and incorporation of one atom of oxygen"/>
    <property type="evidence" value="ECO:0007669"/>
    <property type="project" value="UniProtKB-ARBA"/>
</dbReference>
<dbReference type="Gene3D" id="3.40.30.20">
    <property type="match status" value="1"/>
</dbReference>
<dbReference type="Gene3D" id="3.30.9.10">
    <property type="entry name" value="D-Amino Acid Oxidase, subunit A, domain 2"/>
    <property type="match status" value="1"/>
</dbReference>
<dbReference type="PRINTS" id="PR00420">
    <property type="entry name" value="RNGMNOXGNASE"/>
</dbReference>
<dbReference type="GO" id="GO:0071949">
    <property type="term" value="F:FAD binding"/>
    <property type="evidence" value="ECO:0007669"/>
    <property type="project" value="InterPro"/>
</dbReference>
<evidence type="ECO:0000313" key="9">
    <source>
        <dbReference type="Proteomes" id="UP000224854"/>
    </source>
</evidence>
<feature type="region of interest" description="Disordered" evidence="5">
    <location>
        <begin position="175"/>
        <end position="208"/>
    </location>
</feature>